<dbReference type="PROSITE" id="PS50088">
    <property type="entry name" value="ANK_REPEAT"/>
    <property type="match status" value="4"/>
</dbReference>
<feature type="region of interest" description="Disordered" evidence="3">
    <location>
        <begin position="378"/>
        <end position="404"/>
    </location>
</feature>
<dbReference type="AlphaFoldDB" id="A0AA35WC32"/>
<keyword evidence="5" id="KW-1185">Reference proteome</keyword>
<keyword evidence="2" id="KW-0040">ANK repeat</keyword>
<dbReference type="PANTHER" id="PTHR24179">
    <property type="entry name" value="PROTEIN PHOSPHATASE 1 REGULATORY SUBUNIT 12"/>
    <property type="match status" value="1"/>
</dbReference>
<feature type="region of interest" description="Disordered" evidence="3">
    <location>
        <begin position="427"/>
        <end position="488"/>
    </location>
</feature>
<dbReference type="Proteomes" id="UP001174909">
    <property type="component" value="Unassembled WGS sequence"/>
</dbReference>
<dbReference type="SMART" id="SM00248">
    <property type="entry name" value="ANK"/>
    <property type="match status" value="5"/>
</dbReference>
<feature type="repeat" description="ANK" evidence="2">
    <location>
        <begin position="234"/>
        <end position="267"/>
    </location>
</feature>
<feature type="compositionally biased region" description="Basic and acidic residues" evidence="3">
    <location>
        <begin position="378"/>
        <end position="391"/>
    </location>
</feature>
<evidence type="ECO:0000256" key="3">
    <source>
        <dbReference type="SAM" id="MobiDB-lite"/>
    </source>
</evidence>
<dbReference type="PRINTS" id="PR01415">
    <property type="entry name" value="ANKYRIN"/>
</dbReference>
<feature type="repeat" description="ANK" evidence="2">
    <location>
        <begin position="139"/>
        <end position="171"/>
    </location>
</feature>
<evidence type="ECO:0000256" key="2">
    <source>
        <dbReference type="PROSITE-ProRule" id="PRU00023"/>
    </source>
</evidence>
<evidence type="ECO:0000256" key="1">
    <source>
        <dbReference type="ARBA" id="ARBA00022737"/>
    </source>
</evidence>
<dbReference type="GO" id="GO:0019208">
    <property type="term" value="F:phosphatase regulator activity"/>
    <property type="evidence" value="ECO:0007669"/>
    <property type="project" value="TreeGrafter"/>
</dbReference>
<keyword evidence="1" id="KW-0677">Repeat</keyword>
<feature type="repeat" description="ANK" evidence="2">
    <location>
        <begin position="106"/>
        <end position="138"/>
    </location>
</feature>
<dbReference type="GO" id="GO:0004857">
    <property type="term" value="F:enzyme inhibitor activity"/>
    <property type="evidence" value="ECO:0007669"/>
    <property type="project" value="TreeGrafter"/>
</dbReference>
<dbReference type="GO" id="GO:0005737">
    <property type="term" value="C:cytoplasm"/>
    <property type="evidence" value="ECO:0007669"/>
    <property type="project" value="TreeGrafter"/>
</dbReference>
<proteinExistence type="predicted"/>
<dbReference type="InterPro" id="IPR051226">
    <property type="entry name" value="PP1_Regulatory_Subunit"/>
</dbReference>
<organism evidence="4 5">
    <name type="scientific">Geodia barretti</name>
    <name type="common">Barrett's horny sponge</name>
    <dbReference type="NCBI Taxonomy" id="519541"/>
    <lineage>
        <taxon>Eukaryota</taxon>
        <taxon>Metazoa</taxon>
        <taxon>Porifera</taxon>
        <taxon>Demospongiae</taxon>
        <taxon>Heteroscleromorpha</taxon>
        <taxon>Tetractinellida</taxon>
        <taxon>Astrophorina</taxon>
        <taxon>Geodiidae</taxon>
        <taxon>Geodia</taxon>
    </lineage>
</organism>
<dbReference type="EMBL" id="CASHTH010000934">
    <property type="protein sequence ID" value="CAI8009250.1"/>
    <property type="molecule type" value="Genomic_DNA"/>
</dbReference>
<dbReference type="Gene3D" id="1.25.40.20">
    <property type="entry name" value="Ankyrin repeat-containing domain"/>
    <property type="match status" value="2"/>
</dbReference>
<name>A0AA35WC32_GEOBA</name>
<evidence type="ECO:0000313" key="5">
    <source>
        <dbReference type="Proteomes" id="UP001174909"/>
    </source>
</evidence>
<accession>A0AA35WC32</accession>
<feature type="compositionally biased region" description="Basic and acidic residues" evidence="3">
    <location>
        <begin position="467"/>
        <end position="478"/>
    </location>
</feature>
<sequence>MATHEELVVELPKLDKLSNAARLKHAKKRRLKQLKRYQEYVRQQRALASTPSTAGVSGGNIMRRRKAPRIAFEDGSILSDMVSRNELMEVRQLLEKGVDPNISNADGLTPLHKCCIDNTVEMARILLEFGADLNARDVEGWTPLHAAAATGNLHMINLLLDEGASLTAINLDDKMPVDVSADADIRYILQQRMLEAGFTDDVLEYIRVSVPKNMLADLKDSVKQGRSLNVQDKYGATALHVAAANGYADVLNFLLSQDNINLDVQDTEGWTPFHAAVCWEQQEAMRLLAEKGASMDIKNLHGETAYAIADEPEVREYILQLKSEFGQAADRAMEEAEAEKSEELGPRTRRLSVRRMRQADKSNMMKDSIKEEAMLRRESMVRQDHDRDLMARQESSGDMVPMGDGDGLVELTSIRRLDTVDSIDITSESRASVSSPTAGSDDGNAEKSLAADIVPSSPTENAAVGMTRREGERGRSLEAVRTGRRKSR</sequence>
<dbReference type="InterPro" id="IPR002110">
    <property type="entry name" value="Ankyrin_rpt"/>
</dbReference>
<dbReference type="PANTHER" id="PTHR24179:SF29">
    <property type="entry name" value="LD46604P"/>
    <property type="match status" value="1"/>
</dbReference>
<feature type="compositionally biased region" description="Polar residues" evidence="3">
    <location>
        <begin position="427"/>
        <end position="438"/>
    </location>
</feature>
<evidence type="ECO:0000313" key="4">
    <source>
        <dbReference type="EMBL" id="CAI8009250.1"/>
    </source>
</evidence>
<feature type="repeat" description="ANK" evidence="2">
    <location>
        <begin position="268"/>
        <end position="300"/>
    </location>
</feature>
<dbReference type="InterPro" id="IPR036770">
    <property type="entry name" value="Ankyrin_rpt-contain_sf"/>
</dbReference>
<dbReference type="PROSITE" id="PS50297">
    <property type="entry name" value="ANK_REP_REGION"/>
    <property type="match status" value="4"/>
</dbReference>
<dbReference type="Pfam" id="PF12796">
    <property type="entry name" value="Ank_2"/>
    <property type="match status" value="2"/>
</dbReference>
<protein>
    <submittedName>
        <fullName evidence="4">Protein phosphatase 1 regulatory subunit 16A</fullName>
    </submittedName>
</protein>
<reference evidence="4" key="1">
    <citation type="submission" date="2023-03" db="EMBL/GenBank/DDBJ databases">
        <authorList>
            <person name="Steffen K."/>
            <person name="Cardenas P."/>
        </authorList>
    </citation>
    <scope>NUCLEOTIDE SEQUENCE</scope>
</reference>
<comment type="caution">
    <text evidence="4">The sequence shown here is derived from an EMBL/GenBank/DDBJ whole genome shotgun (WGS) entry which is preliminary data.</text>
</comment>
<gene>
    <name evidence="4" type="ORF">GBAR_LOCUS6246</name>
</gene>
<dbReference type="SUPFAM" id="SSF48403">
    <property type="entry name" value="Ankyrin repeat"/>
    <property type="match status" value="1"/>
</dbReference>